<sequence length="7899" mass="802603">MTNFIVVEKDSLNKVSINTQYITLTEASIVHTKMHRNDVAEFLRDGNNLILKLNNGETVLIENFFVVYDKVDSDLVFEEDGCILYWFDGVSGFKGIPGLEVLLPASAAGGSLLPWIIGGGAVIGGIIAAAGSGGGGDKNAWPIAVKDEITGVEDTPVNGNVLTNDRDPDGNAITVTQFVVEGKSYNAGQTVTIDKIGELTLNADGTYHFVPATNWNGTVPTVTYTISDGQGGTASAELVITITPDANPSISIKDKNGGSENPNNTTDTLIEQGHVTVYEQGLTDTSGSNKEAGSITIGAGDGVKSVTVGDTNILLTDLENASTTPIIINTPHGKIIITDYTPNGQEFNGVSTGGTITYEYELDQPVTNDASHTDNFLEEVGISVTDQSNIVSSGSLVISIIDDAPLAKNDIDNVAANQFTPETGNVLTGVGTSSGATGADKISADGVSISTVVSDNVSANVVTDDGTTLTIEGQYGTLILNKTTGEYSYERHEGTPGGVNEVFTYTLVDGDGDSSTASLTLVIGNSAPLVTLPSSDGESTKVYESGLNNGGSKASTDKETTSGTIAFTSPDGLASQDAVKLGGHTLTTADQTFSDGLTARYEYNSATGTGTIHYSYTLPANTSGDNTNATFAVEVTDIDGDKTASGDLVINIIDDAPVATPDTNSITEDSVPNPVSGNVLTGGVSSGDTADTQGADKANVSGVQAGTVASGEHVANGALNTAVNGEYGTLILRADGSYTYQLNNNNTDVNALKDNQSLQDVFSYTITDGDGDKSTATITITINGHTDGAPNVVITDHNGSALGANSIAENATTPVQGEFTVNAADGLKSITIGGTTILTSELLGLSPTTPKTIIGTQGTLTLTDYDPVTGKVSYSYQQSGTSKNHSGGDSSVSDSFPIIVTDNADESSVATDLVILITDTAPEAKADTGTVTEDGTALEGNVITGGSSNSADVADRLGVDGTQVTGVSKGSSTTEQTDNVGATGLAGDYGTLILNRDGSYSYTVDPNNATVNALKDGGKLTETFSYTIKDADGDWSTTTLTITINGHTDGLPSITPNDQNGSSVGGQITVYESGLSTGSNASAASESASGTIQINAGDGLSSINIGGQNFSLSQLQSLSSSNPSAAINVVGGTIVLNGFTANSSVGGIPTSGSLSYTYTLNNAQTHSAVGNDGLLLSGIPLSVTDAGGVTTTGSLVVQVIDDVPTAVADTGSLSEGGVLSVLAADGVLRNDTAGADGWVNTGAVVGVVSGDTATNSAGGVGGRIDGQYGYITLNADGSYTYVSTADAVTADAQDVFTYTVRDADGDLTHSTLTINVANVNLTPAPISNTVNESGLAGGSTAGTGHTVTDTVNLPSEVKAVPVTNGSTQYGTFSIDEDGHYTYTLTKPSNGDNVEDTFSYTTKDAQGNSTTNTVTITIIDDAPVATPDTNSITEDSVPNPVSGNVLTGDVSSGDTADTQGADKANVSGVQAGTVASGEHVANGALNTAVNGEYGTLILRADGSYTYQLNNNNTDVNALKDNQSLQDVFSYTITDGDGDKSTATITITINGHTDGLPSITPNDQNGSSVGGQITVYESGLSTGSNASAASESASGTIQINAGDGLSSINIGGQNFSLSQLQSLSSSNPSAAINVVGGTIVLNGFTANSSVGGIPTSGSLSYTYTLNNAQTHSAVGNDGLLLSGIPLSVTDAGGVTTTGSLVVQVIDDVPTAVADTGSLSEGGVLSVLAADGVLRNDTAGADGWVNTGAVVGVVSGDTATNSAGGVGGRIDGQYGYITLNADGSYTYVSTADAVTADAQDVFTYTVRDADGDLTHSTLTINVANVNLTPAPISNTVNESGLAGGSTAGTGHTVTDTVNLPSEVKAVPVTNGSTQYGTFSIDEDGHYTYTLTKPSNGDNVEDTFSYTTKDAQGNSTTNTVTITIIDDAPVATPDTNSITEDSVPNPVSGNVLTGDVSSGDTADTQGADKANVSGVQAGTVASGEHVANGALNTAVNGEYGTLILRADGSYTYQLNNNNTDVNALKDNQSLQDVFSYTITDGDGDKSTATITITINGHTDGLPSITPNDQNGSSVGGQITVYESGLSTGSNASAASESASGTIQINAGDGLSSINIGGQNFSLSQLQSLSSSNPSAAINVVGGTIVLNGFTANSSVGGIPTSGSLSYTYTLNNAQTHSAVGNDGLLLSGIPLSVTDAGGVTTTGSLVVQVIDDVPTAVADTGSLSEGGVLSVLAADGVLRNDTAGADGWVNTGAVVGVVSGDTATNSAGGVGGRIDGQYGYITLNADGSYTYVSTADAVTADAQDVFTYTVRDADGDLTHSTLTINVANVNLTPAPISNTVNESGLAGGSTAGTGHTVTDTVNLPSEVKAVPVTNGSTQYGTFSIDEDGHYTYTLTKPSNGDNVEDTFSYTTKDAQGNSTTNTVTITIIDDAPVATPDTNSITEDSVPNPVSGNVLTGDVSSGDTADTQGADKANVSGVQAGTVASGEHVANGALNTAVNGEYGTLILRADGSYTYQLNNNNTDVNALKDNQSLQDVFSYTITDGDGDKSTATITITINGHTDGLPSITPNDQNGSSVGGQITVYESGLSTGSNASAASESASGTIQINAGDGLSSINIGGQNFSLSQLQSLSSSNPSAAINVVGGTIVLNGFTANSSVGGIPTSGSLSYTYTLNNAQTHSAVGNDGLLLSGIPLSVTDAGGVTTTGSLVVQVIDDVPTAVADTGSLSEGGVLSVLAADGVLRNDTAGADGWVNTGAVVGVVSGDTATNSAGGVGGRIDGQYGYITLNADGSYTYVSTADAVTADAQDVFTYTVRDADGDLTHSTLTINVANVNLTPAPISNTVNESGLAGGSTAGTGHTVTDTVNLPSEVKAVPVTNGSTQYGTFSIDEDGHYTYTLTKPSNGDNVEDTFSYTTKDAQGNSTTNTVTITIIDDAPVATPDTNSITEDSVPNPVSGNVLTGDVSSGDTADTQGADKANVSGVQAGTVASGEHVANGALNTAVNGEYGTLILRADGSYTYQLNNNNTDVNALKDNQSLQDVFSYTITDGDGDKSTATITITINGHTDGLPSITPNDQNGSSVGGQITVYESGLSTGSNASAASESASGTIQINAGDGLSSINIGGQNFSLSQLQSLSSSNPSAAINVVGGTIVLNGFTANSSVGGIPTSGSLSYTYTLNNAQTHSAVGNDGLLLSGIPLSVTDAGGVTTTGSLVVQVIDDVPTAVADTGSLSEGGVLSVLAADGVLRNDTAGADGWVNTGAVVGVVSGDTATNSAGGVGGRIDGQYGYITLNADGSYTYVSTADAVTADAQDVFTYTVRDADGDLTHSTLTINVANVNLTPAPISNTVNESGLAGGSTAGTGHTVTDTVNLPSEVKAVPVTNGSTQYGTFSIDEDGHYTYTLTKPSNGDNVEDTFSYTTKDAQGNSTTNTVTITIIDDAPVATPDTNSITEDSVPNPVSGNVLTGDVSSGDTADTQGADKANVSGVQAGTVASGEHVANGALNTAVNGEYGTLILRADGSYTYQLNNNNTDVNALKDNQSLQDVFSYTITDGDGDKSTATITITINGHTDGLPSITPNDQNGSSVGGQITVYESGLSTGSNASAASESASGTIQINAGDGLSSINIGGQNFSLSQLQSLSSSNPSAAINVVGGTIVLNGFTANSSVGGIPTSGSLSYTYTLNNAQTHSAVGNDGLLLSGIPLSVTDAGGVTTTGSLVVQVIDDVPTAVADTGSLSEGGVLSVLAADGVLRNDTAGADGWVNTGAVVGVVSGDTATNSAGGVGGRIDGQYGYITLNADGSYTYVSTADAVTADAQDVFTYTVRDADGDLTHSTLTINVANVNLTPAPISNTVNESGLAGGSTAGTGHTVTDTVNLPSEVKAVPVTNGSTQYGTFSIDEDGHYTYTLTKPSNGDNVEDTFSYTTKDAQGNSTTNTVTITIIDDAPVATPDTNSITEDSVPNPVSGNVLTGDVSSGDTADTQGADKANVSGVQAGTVASGEHVANGALNTAVNGEYGTLILRADGSYTYQLNNNNTDVNALKDNQSLQDVFSYTITDGDGDKSTATITITINGHTDGLPSITPNDQNGSSVGGQITVYESGLSTGSNASAASESASGTIQINAGDGLSSINIGGQNFSLSQLQSLSSSNPSAAINVVGGTIVLNGFTANSSVGGIPTSGSLSYTYTLNNAQTHSAVGNDGLLLSGIPLSVTDAGGVTTTGSLVVQVIDDVPTAVADTGSLSEGGVLSVLAADGVLRNDTAGADGWVNTGAVVGVVSGDTATNSAGGVGGRIDGQYGYITLNADGSYTYVSTADAVTADAQDVFTYTVRDADGDLTHSTLTINVANVNLTPAPISNTVNESGLAGGSTAGTGHTVTDTVNLPSEVKAVPVTNGSTQYGTFSIDEDGHYTYTLTKPSNGDNVEDTFSYTTKDAQGNSTTNTVTITIIDDAPVATPDTNSITEDSVPNPVSGNVLTGDVSSGDTADTQGADKANVSGVQAGTVASGEHVANGALNTAVNGEYGTLILRADGSYTYQLNNNNTDVNALKDNQSLQDVFSYTITDGDGDKSTATITITINGHTDGAPNVVITDHNGSALGANSIAENATTPVQGEFTVNAADGLKSITIGGTTILTSELLGLSPTTPKTIIGTQGTLTLTDYDPVTGKVSYSYQQSGTSKNHSGGDSSVSDSFPIIVTDNADESSVATDLVILITDTAPEAKADTGTVTEDGTALEGNVITGGSSNSADVADRLGVDGTQVTGVSKGSSTTEQTDNVGATGLAGDYGTLILNRDGSYSYTVDPNNATVNALKDGGKLTETFSYTIKDADGDWSTTTLTITINGHTDGLPSITPNDQNGSSVGGQITVYESGLSTGSNASAASESASGTIQINAGDGLSSINIGGQNFSLSQLQSLSSSNPSAAINVVGGTIVLNGFTANSSVGGIPTSGSLSYTYTLNNAQTHSVVGNDGLLLSGIPLSVTDAGGVTTTGSLVVQVIDDVPTAVNDSNSIPVGSLAVVTGNVVSNDTKGADGARVTTVKADTANGLDVTIDPVGNYPVVGKYGTLTIHSDGSYSYARNAGSAGGVRDVFTYTLTDGDNDTSTAQLTINIADATPTSTIPTAGGATTTVYESGLNDGTEASTNKETTSGTISFTSPDGLAVSDAIKLGGHTLTTTNQTFSDGLTARYEYNAATGTGTIYYSYTLPAKTSGDNTTATFAVEIKDADGDSATAGNLVINIVDDAPITVADTGSVTEGALLTKDAASGVLSNDQSGADGWAIGGGVVGVAKGNTGTTPSTGVGTSITGNYGTLTLNANGSYSYKADPNKITANAQDVFTYTVRDADGDLKTSTLTINVQDVTVNPLTTVGSVREDGIDANGTQPAGTDATSNSNIATGHLNLQTGWKAIATTGTTANGTYTVNSDGTYSFTLTSATKDLTGNETNSFTYTAADKYGNTVTNTITISIVDDKPKISENDANVGRVTVDETNFVSGSVSATDANFVKDVFTPVYGADGQATSNALIYALNISSNGVDSGLDTTSGQNVLLYKVGNQIEGRAGNASGHVVFRISIDPTTGAVTLTQSKALKHPVGGSSYDESLSISNAGLITLTATATDGDGDAVTSDPVAVGDRFIFKDDGPSIGSAPAVTSVDEKRLATGSEPNTSLLTAEGNLSVSYGQDGSGNGGGLSFAANQTALKAVLDSTGNSGISINAAGNVLTATRGGSVVFKVTLDTTTGKYTFELLGSLNHPSHTTPLNLNFDFIAKDGDGDTASGSFVVQVIDDEPKSAITITMDEDYSYGPFTTSADVQLDNITIQDANGTEITGTTNLDGSKSFNVAHGTVTIDQNGQVTYKPADNYSNYDGSLTTSPDTFKVLITDDSGQTTTTNVTVNVNPVADAPNLAGTTGVGGNVTLANVTTNEDTAVILGLKAPRVIDAIDQNGNTTTGDSPERLGVITLSGIPAGATLLSGTDTTLLTSNGGNISIWLTDVNHPTDETRPANALEMTSAEFEALKVLPPAESHANFTVTVSVTSYEVDANGAKVSGVNGATSTATVVVNVRAVTDGIDLKISDGNSFVDTSSAAPVVQTIEEDTALNLTNLLQVTLATTGDNNTTADIDGSEQRWMTITGLPEGTTLTVSGQPHTITTTESSNGYRIDIPNNYNGVSPSLPSITVTPPKDFSGDINTIQITLHAQDRDSDGVGNGPTTGTEITDSVYLNLHVTPVAGDVAAGDVSTNEDTAVAFLQNVRVTDTTTGTEVITQVAFEIPTGWVVTEPTNKEGWSRIGDGSSGYPYTITFDNTLNEVQREAILDSFTILPPAHSSRDATIQVSVTSTDTNGSADTQPKTLPIKVTVDPVAEIVGTADLTITDGHSYTTAGAEDTWYTLGTENGFDLANDWKNQDTDELTYAHLTPELVSGDSYATVIGSQFKWTDSGVEYTATYTGTPIDVPVSALSTLQFLAPENVSGTFKIKVEAYTVDYDDDNEGTGTPATAVSGEAWLENIIIEPVADGINTLSLNGRAIGLEDTPIPLSITPRSSDPSETFNITISDIPAGAKIIYGGGERTITNGSVTISNFSTSTPLTITPPFNSNENFTLSVTATTTDGNVTSAPSSPLSIPVTVYGVADTPTITLKDYDSNQSGVQPYTTIEANLDGTAQHKVSLSNLIENVSSIDNTDGSESFTLRITGLAKDFNLGGPATVLVTGTGEERVWVIKSTDLNNVFITVPENYSGNVNFKVAGVSTENDGDSKTGALTDVNFTVTPSAEAEATTSATLVEDEITTLNFGIVHVNGDNDETLGHVWIAQNQATGANYTLYLVTGTSAVLLSDAGLKIKTIDGEEYYELTAEQAQTLAAKGGDQLDGDQGFFTYKYEVTDNHYGSVQTAPPDTVVKEGQLKLTASAVTDAVELSVTGISGISNTTSSDQHKNDDATPDTATLTATDTVIVNLKVASIDHDGSEHVVRILIENVPEGVTVQGANVQQVGAGTWVLVYQANNAPSINAQGGIDVPVTFKIGSDAGDLTDHPIKITVQTQDLGSDLTAITDIKSDSVTWYLNTDFAEASGSKAPLIDHWQYNGASATEDTPFKLSDVVDQAITIRDNSASNLFTVTLKDLPAGTIVNGMVQTMIDTNNDGNPDTPVWTASVTVDPYATDAEAEAALQNLLDSIVITPPADWNDNGQSGQFHFDATLTTSVLGGATEEATIQDMTIPIAPVTDNPIFTMSGDSMVGEGATAITSSITLDPADGSFGKVVYGKMYVQVNAADTTDAMEGGQLYITGSTTPLVLQSVDIDGDGTTDGDFYVIDIGENGGTVDLTYTMPNGEKTVPGNVSFSAYANVQEDGADVKAVSVTGSVEVQLINNGVNVVSQNFIGNESELATKANAIELTGAGGLSVSLNDSDGSESYGAILLSDVPNGFLVYVGNDAASATLASNAGGDGTTNTWVLSESGGLPAYVAILPPIHWSGTVENLQLVVTSGESSLSPLTETKDIGDLVVNAVANGVDIKPTQTFGKENEIIPLNLNASMHDPKVSEVANDSSTETMTIKLTGLGQYASFYIDGVQISFSQITVSGTGSSTTYTITGLTQSNIDKLGFKQAKAALTDQNSATTGTQIGVEAWTVESGPGNSASAHVSTNITVNMTAQKATTGNDTLLYTASSINAGAGTDTIQLRSGETVSGATLAANLKNVEVLDLSVNGANNITSLTASHVLTMTDAAHTLKINGTAEDTVGLGSGWTQSATNNGYVTYTSTVSGTAVTLLVSENVHTQSGVNPLSARSFSVAETSSDDVIVAKAGNDTITTGQGHDTLIYNVLDASDAKAGHGIDHWTDFGFGSTATDSNAETIQFSSEFFNDLLSDSDLTSSHLSQVEKFIKVDYDAATESATVKVDRDGEANGSNYQDLLVLEHQTSNVTLAELLNNHQITIG</sequence>
<dbReference type="InterPro" id="IPR010221">
    <property type="entry name" value="VCBS_dom"/>
</dbReference>
<feature type="domain" description="RapA2 cadherin-like" evidence="2">
    <location>
        <begin position="2919"/>
        <end position="3014"/>
    </location>
</feature>
<feature type="domain" description="RapA2 cadherin-like" evidence="2">
    <location>
        <begin position="1913"/>
        <end position="2008"/>
    </location>
</feature>
<protein>
    <submittedName>
        <fullName evidence="5">VCBS domain-containing protein</fullName>
    </submittedName>
</protein>
<dbReference type="Pfam" id="PF17963">
    <property type="entry name" value="Big_9"/>
    <property type="match status" value="10"/>
</dbReference>
<feature type="compositionally biased region" description="Polar residues" evidence="1">
    <location>
        <begin position="1929"/>
        <end position="1960"/>
    </location>
</feature>
<dbReference type="Pfam" id="PF22783">
    <property type="entry name" value="BapA_N"/>
    <property type="match status" value="1"/>
</dbReference>
<feature type="region of interest" description="Disordered" evidence="1">
    <location>
        <begin position="2935"/>
        <end position="2969"/>
    </location>
</feature>
<dbReference type="InterPro" id="IPR043824">
    <property type="entry name" value="DUF5801"/>
</dbReference>
<dbReference type="Proteomes" id="UP000280837">
    <property type="component" value="Chromosome"/>
</dbReference>
<feature type="compositionally biased region" description="Polar residues" evidence="1">
    <location>
        <begin position="2935"/>
        <end position="2966"/>
    </location>
</feature>
<feature type="region of interest" description="Disordered" evidence="1">
    <location>
        <begin position="4444"/>
        <end position="4478"/>
    </location>
</feature>
<feature type="compositionally biased region" description="Polar residues" evidence="1">
    <location>
        <begin position="2432"/>
        <end position="2463"/>
    </location>
</feature>
<feature type="domain" description="DUF5801" evidence="3">
    <location>
        <begin position="5632"/>
        <end position="5758"/>
    </location>
</feature>
<feature type="compositionally biased region" description="Polar residues" evidence="1">
    <location>
        <begin position="4444"/>
        <end position="4475"/>
    </location>
</feature>
<dbReference type="Pfam" id="PF19116">
    <property type="entry name" value="DUF5801"/>
    <property type="match status" value="2"/>
</dbReference>
<feature type="compositionally biased region" description="Polar residues" evidence="1">
    <location>
        <begin position="3438"/>
        <end position="3469"/>
    </location>
</feature>
<feature type="domain" description="Biofilm-associated protein BapA-like prefix-like" evidence="4">
    <location>
        <begin position="1"/>
        <end position="115"/>
    </location>
</feature>
<reference evidence="5" key="2">
    <citation type="submission" date="2021-06" db="EMBL/GenBank/DDBJ databases">
        <authorList>
            <person name="Diorio-Toth L."/>
        </authorList>
    </citation>
    <scope>NUCLEOTIDE SEQUENCE</scope>
    <source>
        <strain evidence="5">AV_175</strain>
    </source>
</reference>
<dbReference type="Pfam" id="PF17803">
    <property type="entry name" value="Cadherin_4"/>
    <property type="match status" value="7"/>
</dbReference>
<dbReference type="NCBIfam" id="NF012211">
    <property type="entry name" value="tand_rpt_95"/>
    <property type="match status" value="1"/>
</dbReference>
<feature type="domain" description="DUF5801" evidence="3">
    <location>
        <begin position="5466"/>
        <end position="5605"/>
    </location>
</feature>
<evidence type="ECO:0000259" key="4">
    <source>
        <dbReference type="Pfam" id="PF22783"/>
    </source>
</evidence>
<feature type="region of interest" description="Disordered" evidence="1">
    <location>
        <begin position="3438"/>
        <end position="3472"/>
    </location>
</feature>
<reference evidence="5" key="1">
    <citation type="journal article" date="2019" name="Nat. Commun.">
        <title>Spatiotemporal dynamics of multidrug resistant bacteria on intensive care unit surfaces.</title>
        <authorList>
            <person name="D'Souza A.W."/>
            <person name="Potter R.F."/>
            <person name="Wallace M."/>
            <person name="Shupe A."/>
            <person name="Patel S."/>
            <person name="Sun X."/>
            <person name="Gul D."/>
            <person name="Kwon J.H."/>
            <person name="Andleeb S."/>
            <person name="Burnham C.D."/>
            <person name="Dantas G."/>
        </authorList>
    </citation>
    <scope>NUCLEOTIDE SEQUENCE</scope>
    <source>
        <strain evidence="5">AV_175</strain>
    </source>
</reference>
<feature type="region of interest" description="Disordered" evidence="1">
    <location>
        <begin position="3941"/>
        <end position="3975"/>
    </location>
</feature>
<feature type="region of interest" description="Disordered" evidence="1">
    <location>
        <begin position="1929"/>
        <end position="1963"/>
    </location>
</feature>
<feature type="region of interest" description="Disordered" evidence="1">
    <location>
        <begin position="2432"/>
        <end position="2466"/>
    </location>
</feature>
<evidence type="ECO:0000259" key="3">
    <source>
        <dbReference type="Pfam" id="PF19116"/>
    </source>
</evidence>
<evidence type="ECO:0000313" key="5">
    <source>
        <dbReference type="EMBL" id="QXR19514.1"/>
    </source>
</evidence>
<dbReference type="EMBL" id="CP078027">
    <property type="protein sequence ID" value="QXR19514.1"/>
    <property type="molecule type" value="Genomic_DNA"/>
</dbReference>
<name>A0A8F6QUE8_9GAMM</name>
<feature type="domain" description="RapA2 cadherin-like" evidence="2">
    <location>
        <begin position="4428"/>
        <end position="4523"/>
    </location>
</feature>
<gene>
    <name evidence="5" type="ORF">EGK58_000740</name>
</gene>
<feature type="domain" description="RapA2 cadherin-like" evidence="2">
    <location>
        <begin position="3422"/>
        <end position="3517"/>
    </location>
</feature>
<dbReference type="InterPro" id="IPR040853">
    <property type="entry name" value="RapA2_cadherin-like"/>
</dbReference>
<organism evidence="5">
    <name type="scientific">Acinetobacter variabilis</name>
    <dbReference type="NCBI Taxonomy" id="70346"/>
    <lineage>
        <taxon>Bacteria</taxon>
        <taxon>Pseudomonadati</taxon>
        <taxon>Pseudomonadota</taxon>
        <taxon>Gammaproteobacteria</taxon>
        <taxon>Moraxellales</taxon>
        <taxon>Moraxellaceae</taxon>
        <taxon>Acinetobacter</taxon>
    </lineage>
</organism>
<accession>A0A8F6QUE8</accession>
<feature type="domain" description="RapA2 cadherin-like" evidence="2">
    <location>
        <begin position="1410"/>
        <end position="1505"/>
    </location>
</feature>
<feature type="domain" description="RapA2 cadherin-like" evidence="2">
    <location>
        <begin position="3925"/>
        <end position="4020"/>
    </location>
</feature>
<feature type="compositionally biased region" description="Polar residues" evidence="1">
    <location>
        <begin position="3941"/>
        <end position="3972"/>
    </location>
</feature>
<dbReference type="NCBIfam" id="TIGR01965">
    <property type="entry name" value="VCBS_repeat"/>
    <property type="match status" value="25"/>
</dbReference>
<feature type="region of interest" description="Disordered" evidence="1">
    <location>
        <begin position="1426"/>
        <end position="1460"/>
    </location>
</feature>
<evidence type="ECO:0000259" key="2">
    <source>
        <dbReference type="Pfam" id="PF17803"/>
    </source>
</evidence>
<dbReference type="InterPro" id="IPR048051">
    <property type="entry name" value="BapA-like_prefix-like"/>
</dbReference>
<feature type="domain" description="RapA2 cadherin-like" evidence="2">
    <location>
        <begin position="2416"/>
        <end position="2511"/>
    </location>
</feature>
<proteinExistence type="predicted"/>
<evidence type="ECO:0000256" key="1">
    <source>
        <dbReference type="SAM" id="MobiDB-lite"/>
    </source>
</evidence>
<feature type="region of interest" description="Disordered" evidence="1">
    <location>
        <begin position="544"/>
        <end position="563"/>
    </location>
</feature>
<feature type="compositionally biased region" description="Polar residues" evidence="1">
    <location>
        <begin position="1426"/>
        <end position="1457"/>
    </location>
</feature>
<dbReference type="NCBIfam" id="NF033677">
    <property type="entry name" value="biofilm_BapA_N"/>
    <property type="match status" value="1"/>
</dbReference>